<organism evidence="1 2">
    <name type="scientific">Dioscorea zingiberensis</name>
    <dbReference type="NCBI Taxonomy" id="325984"/>
    <lineage>
        <taxon>Eukaryota</taxon>
        <taxon>Viridiplantae</taxon>
        <taxon>Streptophyta</taxon>
        <taxon>Embryophyta</taxon>
        <taxon>Tracheophyta</taxon>
        <taxon>Spermatophyta</taxon>
        <taxon>Magnoliopsida</taxon>
        <taxon>Liliopsida</taxon>
        <taxon>Dioscoreales</taxon>
        <taxon>Dioscoreaceae</taxon>
        <taxon>Dioscorea</taxon>
    </lineage>
</organism>
<dbReference type="Proteomes" id="UP001085076">
    <property type="component" value="Miscellaneous, Linkage group lg08"/>
</dbReference>
<dbReference type="AlphaFoldDB" id="A0A9D5H7P9"/>
<protein>
    <submittedName>
        <fullName evidence="1">Uncharacterized protein</fullName>
    </submittedName>
</protein>
<proteinExistence type="predicted"/>
<sequence>MEISLRPCPTIRAPSPLFSCHGLRILQFQIGGKSPERALGRSVFRRNPSRTRSSSAAELHRSKSSLESLFCYDKSIPEEIIDKPVPRLWRHRKYHVFKMWRARPSWFQLRKWFCHFIVWFRKLLCQYKETMLDWMGFYSYKFCSYTFFLRTWLHLVVNNDMLLLIISQPTHQFRN</sequence>
<name>A0A9D5H7P9_9LILI</name>
<comment type="caution">
    <text evidence="1">The sequence shown here is derived from an EMBL/GenBank/DDBJ whole genome shotgun (WGS) entry which is preliminary data.</text>
</comment>
<dbReference type="EMBL" id="JAGGNH010000008">
    <property type="protein sequence ID" value="KAJ0966379.1"/>
    <property type="molecule type" value="Genomic_DNA"/>
</dbReference>
<reference evidence="1" key="1">
    <citation type="submission" date="2021-03" db="EMBL/GenBank/DDBJ databases">
        <authorList>
            <person name="Li Z."/>
            <person name="Yang C."/>
        </authorList>
    </citation>
    <scope>NUCLEOTIDE SEQUENCE</scope>
    <source>
        <strain evidence="1">Dzin_1.0</strain>
        <tissue evidence="1">Leaf</tissue>
    </source>
</reference>
<keyword evidence="2" id="KW-1185">Reference proteome</keyword>
<evidence type="ECO:0000313" key="2">
    <source>
        <dbReference type="Proteomes" id="UP001085076"/>
    </source>
</evidence>
<accession>A0A9D5H7P9</accession>
<evidence type="ECO:0000313" key="1">
    <source>
        <dbReference type="EMBL" id="KAJ0966379.1"/>
    </source>
</evidence>
<gene>
    <name evidence="1" type="ORF">J5N97_027517</name>
</gene>
<dbReference type="OrthoDB" id="1861518at2759"/>
<reference evidence="1" key="2">
    <citation type="journal article" date="2022" name="Hortic Res">
        <title>The genome of Dioscorea zingiberensis sheds light on the biosynthesis, origin and evolution of the medicinally important diosgenin saponins.</title>
        <authorList>
            <person name="Li Y."/>
            <person name="Tan C."/>
            <person name="Li Z."/>
            <person name="Guo J."/>
            <person name="Li S."/>
            <person name="Chen X."/>
            <person name="Wang C."/>
            <person name="Dai X."/>
            <person name="Yang H."/>
            <person name="Song W."/>
            <person name="Hou L."/>
            <person name="Xu J."/>
            <person name="Tong Z."/>
            <person name="Xu A."/>
            <person name="Yuan X."/>
            <person name="Wang W."/>
            <person name="Yang Q."/>
            <person name="Chen L."/>
            <person name="Sun Z."/>
            <person name="Wang K."/>
            <person name="Pan B."/>
            <person name="Chen J."/>
            <person name="Bao Y."/>
            <person name="Liu F."/>
            <person name="Qi X."/>
            <person name="Gang D.R."/>
            <person name="Wen J."/>
            <person name="Li J."/>
        </authorList>
    </citation>
    <scope>NUCLEOTIDE SEQUENCE</scope>
    <source>
        <strain evidence="1">Dzin_1.0</strain>
    </source>
</reference>